<dbReference type="Pfam" id="PF11901">
    <property type="entry name" value="DM9"/>
    <property type="match status" value="1"/>
</dbReference>
<keyword evidence="3" id="KW-1185">Reference proteome</keyword>
<organism evidence="2 3">
    <name type="scientific">Mya arenaria</name>
    <name type="common">Soft-shell clam</name>
    <dbReference type="NCBI Taxonomy" id="6604"/>
    <lineage>
        <taxon>Eukaryota</taxon>
        <taxon>Metazoa</taxon>
        <taxon>Spiralia</taxon>
        <taxon>Lophotrochozoa</taxon>
        <taxon>Mollusca</taxon>
        <taxon>Bivalvia</taxon>
        <taxon>Autobranchia</taxon>
        <taxon>Heteroconchia</taxon>
        <taxon>Euheterodonta</taxon>
        <taxon>Imparidentia</taxon>
        <taxon>Neoheterodontei</taxon>
        <taxon>Myida</taxon>
        <taxon>Myoidea</taxon>
        <taxon>Myidae</taxon>
        <taxon>Mya</taxon>
    </lineage>
</organism>
<evidence type="ECO:0008006" key="4">
    <source>
        <dbReference type="Google" id="ProtNLM"/>
    </source>
</evidence>
<dbReference type="EMBL" id="CP111023">
    <property type="protein sequence ID" value="WAR21070.1"/>
    <property type="molecule type" value="Genomic_DNA"/>
</dbReference>
<protein>
    <recommendedName>
        <fullName evidence="4">C2H2-type domain-containing protein</fullName>
    </recommendedName>
</protein>
<sequence>MADMTSPRRYLETGSGLRCESAWSPMPEHLINFRDKADEPPSPDVGVSRGGNEHICSTCDMTFKTRAQMIYHQAAFCIGKSLDEDSIPSPELDSPEPSLGLPAEATTLVEKSNKSRSSQPKKSTARAADDAIVDGGDIAGDGTAREKTDADATKRVPGTVIPVDGGATFVVDGEEFKGCEYDVITDPGEQLTWECCDVIGGIPRRAIKGGYDKNGLQLFISRVTAPDGTWWCGKYAPQEQQCSYAWDGGVYTSNDIEFLCLKPEEINSEILET</sequence>
<proteinExistence type="predicted"/>
<name>A0ABY7FFW9_MYAAR</name>
<dbReference type="PANTHER" id="PTHR31649">
    <property type="entry name" value="AGAP009604-PA"/>
    <property type="match status" value="1"/>
</dbReference>
<evidence type="ECO:0000256" key="1">
    <source>
        <dbReference type="SAM" id="MobiDB-lite"/>
    </source>
</evidence>
<evidence type="ECO:0000313" key="3">
    <source>
        <dbReference type="Proteomes" id="UP001164746"/>
    </source>
</evidence>
<dbReference type="PANTHER" id="PTHR31649:SF1">
    <property type="entry name" value="FARNESOIC ACID O-METHYL TRANSFERASE DOMAIN-CONTAINING PROTEIN"/>
    <property type="match status" value="1"/>
</dbReference>
<dbReference type="Proteomes" id="UP001164746">
    <property type="component" value="Chromosome 12"/>
</dbReference>
<reference evidence="2" key="1">
    <citation type="submission" date="2022-11" db="EMBL/GenBank/DDBJ databases">
        <title>Centuries of genome instability and evolution in soft-shell clam transmissible cancer (bioRxiv).</title>
        <authorList>
            <person name="Hart S.F.M."/>
            <person name="Yonemitsu M.A."/>
            <person name="Giersch R.M."/>
            <person name="Beal B.F."/>
            <person name="Arriagada G."/>
            <person name="Davis B.W."/>
            <person name="Ostrander E.A."/>
            <person name="Goff S.P."/>
            <person name="Metzger M.J."/>
        </authorList>
    </citation>
    <scope>NUCLEOTIDE SEQUENCE</scope>
    <source>
        <strain evidence="2">MELC-2E11</strain>
        <tissue evidence="2">Siphon/mantle</tissue>
    </source>
</reference>
<dbReference type="SMART" id="SM00696">
    <property type="entry name" value="DM9"/>
    <property type="match status" value="1"/>
</dbReference>
<dbReference type="InterPro" id="IPR006616">
    <property type="entry name" value="DM9_repeat"/>
</dbReference>
<feature type="compositionally biased region" description="Low complexity" evidence="1">
    <location>
        <begin position="133"/>
        <end position="142"/>
    </location>
</feature>
<accession>A0ABY7FFW9</accession>
<gene>
    <name evidence="2" type="ORF">MAR_015044</name>
</gene>
<evidence type="ECO:0000313" key="2">
    <source>
        <dbReference type="EMBL" id="WAR21070.1"/>
    </source>
</evidence>
<feature type="region of interest" description="Disordered" evidence="1">
    <location>
        <begin position="109"/>
        <end position="151"/>
    </location>
</feature>